<reference evidence="1 2" key="1">
    <citation type="submission" date="2022-01" db="EMBL/GenBank/DDBJ databases">
        <authorList>
            <person name="Xiong W."/>
            <person name="Schranz E."/>
        </authorList>
    </citation>
    <scope>NUCLEOTIDE SEQUENCE [LARGE SCALE GENOMIC DNA]</scope>
</reference>
<dbReference type="EMBL" id="CAKMRJ010005659">
    <property type="protein sequence ID" value="CAH1451088.1"/>
    <property type="molecule type" value="Genomic_DNA"/>
</dbReference>
<evidence type="ECO:0008006" key="3">
    <source>
        <dbReference type="Google" id="ProtNLM"/>
    </source>
</evidence>
<accession>A0AAU9PL87</accession>
<sequence>MKGLLNPPDVSSTPAREQFTYTADTLLNASNANISSFVSVRLSSDETYPLWKTQMLCILKIHNMVGLVDDTVDHGPTASTVEIMDQYNTLLKGWIFGSINQNLLIHVFNLDSVKDVWRKLQNIYDPPEVSEEGDNIVQGASHDEQDVLSDPSSGSCQRKEYHCHTPYQIQDLEAI</sequence>
<comment type="caution">
    <text evidence="1">The sequence shown here is derived from an EMBL/GenBank/DDBJ whole genome shotgun (WGS) entry which is preliminary data.</text>
</comment>
<keyword evidence="2" id="KW-1185">Reference proteome</keyword>
<name>A0AAU9PL87_9ASTR</name>
<proteinExistence type="predicted"/>
<dbReference type="PANTHER" id="PTHR37610:SF103">
    <property type="entry name" value="SERINE_THREONINE-PROTEIN PHOSPHATASE 6 REGULATORY ANKYRIN REPEAT SUBUNIT C-LIKE ISOFORM X1"/>
    <property type="match status" value="1"/>
</dbReference>
<evidence type="ECO:0000313" key="1">
    <source>
        <dbReference type="EMBL" id="CAH1451088.1"/>
    </source>
</evidence>
<organism evidence="1 2">
    <name type="scientific">Lactuca virosa</name>
    <dbReference type="NCBI Taxonomy" id="75947"/>
    <lineage>
        <taxon>Eukaryota</taxon>
        <taxon>Viridiplantae</taxon>
        <taxon>Streptophyta</taxon>
        <taxon>Embryophyta</taxon>
        <taxon>Tracheophyta</taxon>
        <taxon>Spermatophyta</taxon>
        <taxon>Magnoliopsida</taxon>
        <taxon>eudicotyledons</taxon>
        <taxon>Gunneridae</taxon>
        <taxon>Pentapetalae</taxon>
        <taxon>asterids</taxon>
        <taxon>campanulids</taxon>
        <taxon>Asterales</taxon>
        <taxon>Asteraceae</taxon>
        <taxon>Cichorioideae</taxon>
        <taxon>Cichorieae</taxon>
        <taxon>Lactucinae</taxon>
        <taxon>Lactuca</taxon>
    </lineage>
</organism>
<evidence type="ECO:0000313" key="2">
    <source>
        <dbReference type="Proteomes" id="UP001157418"/>
    </source>
</evidence>
<gene>
    <name evidence="1" type="ORF">LVIROSA_LOCUS36466</name>
</gene>
<dbReference type="PANTHER" id="PTHR37610">
    <property type="entry name" value="CCHC-TYPE DOMAIN-CONTAINING PROTEIN"/>
    <property type="match status" value="1"/>
</dbReference>
<dbReference type="AlphaFoldDB" id="A0AAU9PL87"/>
<dbReference type="Proteomes" id="UP001157418">
    <property type="component" value="Unassembled WGS sequence"/>
</dbReference>
<protein>
    <recommendedName>
        <fullName evidence="3">Retrotransposon Copia-like N-terminal domain-containing protein</fullName>
    </recommendedName>
</protein>